<sequence length="432" mass="48399">LTPEPGWILMALLVALGLFIVGICLVVLCLTYGTLGRDIEVHEDQNNGTKMDSLKLASINTDFAFSLYKELALKNPNKNILFSPFSISAALAILSLGASSNTLEEILGGLKFNLTETPEADIHRGFGHLLHMLSQPGDQVNISIGSMIFVDKHLQILTEFKEKARALYQSEASMTDFQQPDEAKKLINDYVRKQTQGKIKELMSELDARTVMVLVNYIYFKGKWKMPFDPEDTFEAKFHLGNSRSVKVPMMNIEDLTTPYFRDEDLSCSVVELKYTSNASALFILPDEGRMQQVEKQGGLNAEWRPVISYAFVILRKIDQLYVPKFSISTDYSLEKILPQLGIREVFSEEADLSRITGTKDLRVSQVVHKAVLDVAETGTEAAAATGLKVVPFSAKHISMTVRFNRPFLMIIFDTNTQTPLFLAKITNPKRG</sequence>
<dbReference type="InterPro" id="IPR042178">
    <property type="entry name" value="Serpin_sf_1"/>
</dbReference>
<dbReference type="Pfam" id="PF00079">
    <property type="entry name" value="Serpin"/>
    <property type="match status" value="1"/>
</dbReference>
<evidence type="ECO:0000313" key="7">
    <source>
        <dbReference type="Ensembl" id="ENSPEMP00000035113.1"/>
    </source>
</evidence>
<dbReference type="Gene3D" id="3.30.497.10">
    <property type="entry name" value="Antithrombin, subunit I, domain 2"/>
    <property type="match status" value="1"/>
</dbReference>
<dbReference type="Ensembl" id="ENSPEMT00000037831.1">
    <property type="protein sequence ID" value="ENSPEMP00000035113.1"/>
    <property type="gene ID" value="ENSPEMG00000029142.1"/>
</dbReference>
<accession>A0A8C8UGB5</accession>
<dbReference type="GO" id="GO:0005615">
    <property type="term" value="C:extracellular space"/>
    <property type="evidence" value="ECO:0007669"/>
    <property type="project" value="InterPro"/>
</dbReference>
<dbReference type="PROSITE" id="PS00284">
    <property type="entry name" value="SERPIN"/>
    <property type="match status" value="1"/>
</dbReference>
<evidence type="ECO:0000256" key="2">
    <source>
        <dbReference type="ARBA" id="ARBA00022690"/>
    </source>
</evidence>
<evidence type="ECO:0000259" key="6">
    <source>
        <dbReference type="SMART" id="SM00093"/>
    </source>
</evidence>
<keyword evidence="2" id="KW-0646">Protease inhibitor</keyword>
<dbReference type="InterPro" id="IPR023796">
    <property type="entry name" value="Serpin_dom"/>
</dbReference>
<organism evidence="7 8">
    <name type="scientific">Peromyscus maniculatus bairdii</name>
    <name type="common">Prairie deer mouse</name>
    <dbReference type="NCBI Taxonomy" id="230844"/>
    <lineage>
        <taxon>Eukaryota</taxon>
        <taxon>Metazoa</taxon>
        <taxon>Chordata</taxon>
        <taxon>Craniata</taxon>
        <taxon>Vertebrata</taxon>
        <taxon>Euteleostomi</taxon>
        <taxon>Mammalia</taxon>
        <taxon>Eutheria</taxon>
        <taxon>Euarchontoglires</taxon>
        <taxon>Glires</taxon>
        <taxon>Rodentia</taxon>
        <taxon>Myomorpha</taxon>
        <taxon>Muroidea</taxon>
        <taxon>Cricetidae</taxon>
        <taxon>Neotominae</taxon>
        <taxon>Peromyscus</taxon>
    </lineage>
</organism>
<dbReference type="InterPro" id="IPR023795">
    <property type="entry name" value="Serpin_CS"/>
</dbReference>
<dbReference type="CDD" id="cd19551">
    <property type="entry name" value="serpinA3_A1AC"/>
    <property type="match status" value="1"/>
</dbReference>
<evidence type="ECO:0000256" key="5">
    <source>
        <dbReference type="SAM" id="Phobius"/>
    </source>
</evidence>
<dbReference type="InterPro" id="IPR000215">
    <property type="entry name" value="Serpin_fam"/>
</dbReference>
<keyword evidence="5" id="KW-0812">Transmembrane</keyword>
<dbReference type="FunFam" id="3.30.497.10:FF:000001">
    <property type="entry name" value="Serine protease inhibitor"/>
    <property type="match status" value="1"/>
</dbReference>
<reference evidence="7" key="3">
    <citation type="submission" date="2025-09" db="UniProtKB">
        <authorList>
            <consortium name="Ensembl"/>
        </authorList>
    </citation>
    <scope>IDENTIFICATION</scope>
</reference>
<dbReference type="PANTHER" id="PTHR11461:SF145">
    <property type="entry name" value="ALPHA-1-ANTICHYMOTRYPSIN"/>
    <property type="match status" value="1"/>
</dbReference>
<dbReference type="SUPFAM" id="SSF56574">
    <property type="entry name" value="Serpins"/>
    <property type="match status" value="1"/>
</dbReference>
<evidence type="ECO:0000256" key="4">
    <source>
        <dbReference type="RuleBase" id="RU000411"/>
    </source>
</evidence>
<protein>
    <recommendedName>
        <fullName evidence="6">Serpin domain-containing protein</fullName>
    </recommendedName>
</protein>
<comment type="similarity">
    <text evidence="1 4">Belongs to the serpin family.</text>
</comment>
<evidence type="ECO:0000256" key="1">
    <source>
        <dbReference type="ARBA" id="ARBA00009500"/>
    </source>
</evidence>
<dbReference type="PANTHER" id="PTHR11461">
    <property type="entry name" value="SERINE PROTEASE INHIBITOR, SERPIN"/>
    <property type="match status" value="1"/>
</dbReference>
<dbReference type="Proteomes" id="UP000694547">
    <property type="component" value="Chromosome 14"/>
</dbReference>
<keyword evidence="5" id="KW-1133">Transmembrane helix</keyword>
<evidence type="ECO:0000256" key="3">
    <source>
        <dbReference type="ARBA" id="ARBA00022900"/>
    </source>
</evidence>
<keyword evidence="8" id="KW-1185">Reference proteome</keyword>
<keyword evidence="5" id="KW-0472">Membrane</keyword>
<reference evidence="7" key="2">
    <citation type="submission" date="2025-08" db="UniProtKB">
        <authorList>
            <consortium name="Ensembl"/>
        </authorList>
    </citation>
    <scope>IDENTIFICATION</scope>
</reference>
<dbReference type="Gene3D" id="2.30.39.10">
    <property type="entry name" value="Alpha-1-antitrypsin, domain 1"/>
    <property type="match status" value="1"/>
</dbReference>
<evidence type="ECO:0000313" key="8">
    <source>
        <dbReference type="Proteomes" id="UP000694547"/>
    </source>
</evidence>
<dbReference type="AlphaFoldDB" id="A0A8C8UGB5"/>
<feature type="transmembrane region" description="Helical" evidence="5">
    <location>
        <begin position="6"/>
        <end position="30"/>
    </location>
</feature>
<dbReference type="GeneTree" id="ENSGT00940000154392"/>
<dbReference type="InterPro" id="IPR042185">
    <property type="entry name" value="Serpin_sf_2"/>
</dbReference>
<dbReference type="GO" id="GO:0004867">
    <property type="term" value="F:serine-type endopeptidase inhibitor activity"/>
    <property type="evidence" value="ECO:0007669"/>
    <property type="project" value="UniProtKB-KW"/>
</dbReference>
<feature type="domain" description="Serpin" evidence="6">
    <location>
        <begin position="65"/>
        <end position="429"/>
    </location>
</feature>
<dbReference type="SMART" id="SM00093">
    <property type="entry name" value="SERPIN"/>
    <property type="match status" value="1"/>
</dbReference>
<proteinExistence type="inferred from homology"/>
<reference evidence="7 8" key="1">
    <citation type="submission" date="2018-10" db="EMBL/GenBank/DDBJ databases">
        <title>Improved assembly of the deer mouse Peromyscus maniculatus genome.</title>
        <authorList>
            <person name="Lassance J.-M."/>
            <person name="Hoekstra H.E."/>
        </authorList>
    </citation>
    <scope>NUCLEOTIDE SEQUENCE [LARGE SCALE GENOMIC DNA]</scope>
</reference>
<name>A0A8C8UGB5_PERMB</name>
<keyword evidence="3" id="KW-0722">Serine protease inhibitor</keyword>
<dbReference type="InterPro" id="IPR036186">
    <property type="entry name" value="Serpin_sf"/>
</dbReference>